<dbReference type="Proteomes" id="UP000277671">
    <property type="component" value="Unassembled WGS sequence"/>
</dbReference>
<name>A0A495JUY4_9ACTN</name>
<sequence>MHSQSGHPLGDPTGIPVHIDSAVPAGAAVLDISDDDHITGIRVGSGGFDFTDEQVAQIRAHYAAMDRRAARLLHWWSLQQFGAAALNPRSTIHVAGDLT</sequence>
<organism evidence="1 2">
    <name type="scientific">Micromonospora pisi</name>
    <dbReference type="NCBI Taxonomy" id="589240"/>
    <lineage>
        <taxon>Bacteria</taxon>
        <taxon>Bacillati</taxon>
        <taxon>Actinomycetota</taxon>
        <taxon>Actinomycetes</taxon>
        <taxon>Micromonosporales</taxon>
        <taxon>Micromonosporaceae</taxon>
        <taxon>Micromonospora</taxon>
    </lineage>
</organism>
<reference evidence="1 2" key="1">
    <citation type="submission" date="2018-10" db="EMBL/GenBank/DDBJ databases">
        <title>Sequencing the genomes of 1000 actinobacteria strains.</title>
        <authorList>
            <person name="Klenk H.-P."/>
        </authorList>
    </citation>
    <scope>NUCLEOTIDE SEQUENCE [LARGE SCALE GENOMIC DNA]</scope>
    <source>
        <strain evidence="1 2">DSM 45175</strain>
    </source>
</reference>
<evidence type="ECO:0000313" key="1">
    <source>
        <dbReference type="EMBL" id="RKR92803.1"/>
    </source>
</evidence>
<dbReference type="EMBL" id="RBKT01000001">
    <property type="protein sequence ID" value="RKR92803.1"/>
    <property type="molecule type" value="Genomic_DNA"/>
</dbReference>
<dbReference type="OrthoDB" id="9998568at2"/>
<keyword evidence="2" id="KW-1185">Reference proteome</keyword>
<gene>
    <name evidence="1" type="ORF">BDK92_7285</name>
</gene>
<proteinExistence type="predicted"/>
<accession>A0A495JUY4</accession>
<evidence type="ECO:0000313" key="2">
    <source>
        <dbReference type="Proteomes" id="UP000277671"/>
    </source>
</evidence>
<dbReference type="AlphaFoldDB" id="A0A495JUY4"/>
<protein>
    <submittedName>
        <fullName evidence="1">Uncharacterized protein</fullName>
    </submittedName>
</protein>
<comment type="caution">
    <text evidence="1">The sequence shown here is derived from an EMBL/GenBank/DDBJ whole genome shotgun (WGS) entry which is preliminary data.</text>
</comment>
<dbReference type="RefSeq" id="WP_147457247.1">
    <property type="nucleotide sequence ID" value="NZ_RBKT01000001.1"/>
</dbReference>